<dbReference type="Proteomes" id="UP000729913">
    <property type="component" value="Unassembled WGS sequence"/>
</dbReference>
<feature type="compositionally biased region" description="Polar residues" evidence="1">
    <location>
        <begin position="21"/>
        <end position="30"/>
    </location>
</feature>
<keyword evidence="3" id="KW-1185">Reference proteome</keyword>
<dbReference type="OrthoDB" id="8801906at2759"/>
<accession>A0A8J5RKD0</accession>
<protein>
    <submittedName>
        <fullName evidence="2">Uncharacterized protein</fullName>
    </submittedName>
</protein>
<name>A0A8J5RKD0_9HYME</name>
<comment type="caution">
    <text evidence="2">The sequence shown here is derived from an EMBL/GenBank/DDBJ whole genome shotgun (WGS) entry which is preliminary data.</text>
</comment>
<gene>
    <name evidence="2" type="ORF">G9C98_002942</name>
</gene>
<feature type="region of interest" description="Disordered" evidence="1">
    <location>
        <begin position="1"/>
        <end position="57"/>
    </location>
</feature>
<sequence>MLFISDGDGTESPLLEEETNSVDSPLSPNSKHNHTRPYINPHGSHTHHDKTKTPTKYGELVILG</sequence>
<evidence type="ECO:0000256" key="1">
    <source>
        <dbReference type="SAM" id="MobiDB-lite"/>
    </source>
</evidence>
<dbReference type="AlphaFoldDB" id="A0A8J5RKD0"/>
<reference evidence="2" key="1">
    <citation type="submission" date="2020-03" db="EMBL/GenBank/DDBJ databases">
        <authorList>
            <person name="Chebbi M.A."/>
            <person name="Drezen J.M."/>
        </authorList>
    </citation>
    <scope>NUCLEOTIDE SEQUENCE</scope>
    <source>
        <tissue evidence="2">Whole body</tissue>
    </source>
</reference>
<reference evidence="2" key="2">
    <citation type="submission" date="2021-04" db="EMBL/GenBank/DDBJ databases">
        <title>Genome-wide patterns of bracovirus chromosomal integration into multiple host tissues during parasitism.</title>
        <authorList>
            <person name="Chebbi M.A.C."/>
        </authorList>
    </citation>
    <scope>NUCLEOTIDE SEQUENCE</scope>
    <source>
        <tissue evidence="2">Whole body</tissue>
    </source>
</reference>
<evidence type="ECO:0000313" key="2">
    <source>
        <dbReference type="EMBL" id="KAG8041649.1"/>
    </source>
</evidence>
<proteinExistence type="predicted"/>
<dbReference type="EMBL" id="JAAOIC020000016">
    <property type="protein sequence ID" value="KAG8041649.1"/>
    <property type="molecule type" value="Genomic_DNA"/>
</dbReference>
<evidence type="ECO:0000313" key="3">
    <source>
        <dbReference type="Proteomes" id="UP000729913"/>
    </source>
</evidence>
<organism evidence="2 3">
    <name type="scientific">Cotesia typhae</name>
    <dbReference type="NCBI Taxonomy" id="2053667"/>
    <lineage>
        <taxon>Eukaryota</taxon>
        <taxon>Metazoa</taxon>
        <taxon>Ecdysozoa</taxon>
        <taxon>Arthropoda</taxon>
        <taxon>Hexapoda</taxon>
        <taxon>Insecta</taxon>
        <taxon>Pterygota</taxon>
        <taxon>Neoptera</taxon>
        <taxon>Endopterygota</taxon>
        <taxon>Hymenoptera</taxon>
        <taxon>Apocrita</taxon>
        <taxon>Ichneumonoidea</taxon>
        <taxon>Braconidae</taxon>
        <taxon>Microgastrinae</taxon>
        <taxon>Cotesia</taxon>
    </lineage>
</organism>